<proteinExistence type="predicted"/>
<organism evidence="2">
    <name type="scientific">viral metagenome</name>
    <dbReference type="NCBI Taxonomy" id="1070528"/>
    <lineage>
        <taxon>unclassified sequences</taxon>
        <taxon>metagenomes</taxon>
        <taxon>organismal metagenomes</taxon>
    </lineage>
</organism>
<reference evidence="2" key="1">
    <citation type="journal article" date="2020" name="Nature">
        <title>Giant virus diversity and host interactions through global metagenomics.</title>
        <authorList>
            <person name="Schulz F."/>
            <person name="Roux S."/>
            <person name="Paez-Espino D."/>
            <person name="Jungbluth S."/>
            <person name="Walsh D.A."/>
            <person name="Denef V.J."/>
            <person name="McMahon K.D."/>
            <person name="Konstantinidis K.T."/>
            <person name="Eloe-Fadrosh E.A."/>
            <person name="Kyrpides N.C."/>
            <person name="Woyke T."/>
        </authorList>
    </citation>
    <scope>NUCLEOTIDE SEQUENCE</scope>
    <source>
        <strain evidence="2">GVMAG-M-3300027833-11</strain>
    </source>
</reference>
<dbReference type="EMBL" id="MN740505">
    <property type="protein sequence ID" value="QHU30291.1"/>
    <property type="molecule type" value="Genomic_DNA"/>
</dbReference>
<accession>A0A6C0LKR5</accession>
<dbReference type="AlphaFoldDB" id="A0A6C0LKR5"/>
<sequence>MLNLPKLPSNIEKGSEKAAIKLQKLLAVFNSGGDKNKKELAAWGINRQYFMRSMFYMYLFNKYGNSCIIDENPPCNVLPDICETVGDMVLKVYGFEFKNNTTQDRTKWMAYQKYLERYAKKVHKCLKHKNIVIIPVRMLFPGTGSFQNYARGGSHANLLVVRKEHQTIEVVEPHGSHLGTNNSRMNPYKAYSNIVDIINNTLPKKAKKYNMVFSDEVCPRIKGIQSLEGYANLFKDNNLEGGGYCSLWSMFTTEMILANPKLTTRQVMEILLDILYGNNNGDNDYYTKINIGNYLLLVARGYATFITRKVEEYFSDIYGLAAGRAIELGKTANYQDIAQMRRFFEPFLKIQSELSLNPKMTLKKLMDKVNKGKVKNSRDLVAYREVLERLIKKDIRYSIGTTRSTGLAIDLKYKKRCPHHLVRNPKTGRCIKPRNKTQKNTLANKTTYQNKKTCPPGKELNPKTNRCRKIKTKKNTVVRIISNPKIITPQKIAQPKILKKHQVKTHTRKRCPNGTRRNPKTKACDPKNKQKKVLKIVKKFTKKKPHTVIVVKKIQKKTRKRCPNGSRKDKTTGKCIVKN</sequence>
<protein>
    <submittedName>
        <fullName evidence="2">Uncharacterized protein</fullName>
    </submittedName>
</protein>
<feature type="region of interest" description="Disordered" evidence="1">
    <location>
        <begin position="505"/>
        <end position="527"/>
    </location>
</feature>
<evidence type="ECO:0000256" key="1">
    <source>
        <dbReference type="SAM" id="MobiDB-lite"/>
    </source>
</evidence>
<evidence type="ECO:0000313" key="2">
    <source>
        <dbReference type="EMBL" id="QHU30291.1"/>
    </source>
</evidence>
<feature type="region of interest" description="Disordered" evidence="1">
    <location>
        <begin position="559"/>
        <end position="579"/>
    </location>
</feature>
<name>A0A6C0LKR5_9ZZZZ</name>